<dbReference type="GO" id="GO:0008233">
    <property type="term" value="F:peptidase activity"/>
    <property type="evidence" value="ECO:0007669"/>
    <property type="project" value="UniProtKB-KW"/>
</dbReference>
<evidence type="ECO:0000256" key="2">
    <source>
        <dbReference type="ARBA" id="ARBA00022670"/>
    </source>
</evidence>
<dbReference type="Proteomes" id="UP000034410">
    <property type="component" value="Chromosome"/>
</dbReference>
<evidence type="ECO:0000313" key="9">
    <source>
        <dbReference type="EMBL" id="AKH19639.1"/>
    </source>
</evidence>
<gene>
    <name evidence="9" type="ORF">AAY24_03865</name>
</gene>
<comment type="similarity">
    <text evidence="1 8">Belongs to the SOS response-associated peptidase family.</text>
</comment>
<dbReference type="Pfam" id="PF02586">
    <property type="entry name" value="SRAP"/>
    <property type="match status" value="1"/>
</dbReference>
<dbReference type="InterPro" id="IPR036590">
    <property type="entry name" value="SRAP-like"/>
</dbReference>
<dbReference type="GO" id="GO:0003697">
    <property type="term" value="F:single-stranded DNA binding"/>
    <property type="evidence" value="ECO:0007669"/>
    <property type="project" value="InterPro"/>
</dbReference>
<dbReference type="PATRIC" id="fig|1543721.4.peg.809"/>
<evidence type="ECO:0000256" key="4">
    <source>
        <dbReference type="ARBA" id="ARBA00022801"/>
    </source>
</evidence>
<dbReference type="KEGG" id="seds:AAY24_03865"/>
<evidence type="ECO:0000256" key="7">
    <source>
        <dbReference type="ARBA" id="ARBA00023239"/>
    </source>
</evidence>
<organism evidence="9 10">
    <name type="scientific">Sedimenticola thiotaurini</name>
    <dbReference type="NCBI Taxonomy" id="1543721"/>
    <lineage>
        <taxon>Bacteria</taxon>
        <taxon>Pseudomonadati</taxon>
        <taxon>Pseudomonadota</taxon>
        <taxon>Gammaproteobacteria</taxon>
        <taxon>Chromatiales</taxon>
        <taxon>Sedimenticolaceae</taxon>
        <taxon>Sedimenticola</taxon>
    </lineage>
</organism>
<keyword evidence="6" id="KW-0238">DNA-binding</keyword>
<evidence type="ECO:0000256" key="8">
    <source>
        <dbReference type="RuleBase" id="RU364100"/>
    </source>
</evidence>
<protein>
    <recommendedName>
        <fullName evidence="8">Abasic site processing protein</fullName>
        <ecNumber evidence="8">3.4.-.-</ecNumber>
    </recommendedName>
</protein>
<keyword evidence="2 8" id="KW-0645">Protease</keyword>
<dbReference type="PANTHER" id="PTHR13604">
    <property type="entry name" value="DC12-RELATED"/>
    <property type="match status" value="1"/>
</dbReference>
<sequence>MCGRYANHVDVTSEWLDILKDWPAGISTGFNIAPTQTIPAIREDGTFPMRWGLVPAWSKEASPRYATFNARLESASEKPTFRNAWHHAQTCLIPALGYYEWRTEQGVKQPYFVQAPAQMGLLVFAGLWELREGAYSCTILTRESAGDLAQLHSRMPVMLAPDDARSWLTEGCRAADRLWESSIHQDLQYHAVGRAVGNTHNQGEVLIQPIRK</sequence>
<keyword evidence="7" id="KW-0456">Lyase</keyword>
<dbReference type="GO" id="GO:0106300">
    <property type="term" value="P:protein-DNA covalent cross-linking repair"/>
    <property type="evidence" value="ECO:0007669"/>
    <property type="project" value="InterPro"/>
</dbReference>
<dbReference type="GO" id="GO:0006508">
    <property type="term" value="P:proteolysis"/>
    <property type="evidence" value="ECO:0007669"/>
    <property type="project" value="UniProtKB-KW"/>
</dbReference>
<dbReference type="InterPro" id="IPR003738">
    <property type="entry name" value="SRAP"/>
</dbReference>
<dbReference type="GO" id="GO:0016829">
    <property type="term" value="F:lyase activity"/>
    <property type="evidence" value="ECO:0007669"/>
    <property type="project" value="UniProtKB-KW"/>
</dbReference>
<dbReference type="SUPFAM" id="SSF143081">
    <property type="entry name" value="BB1717-like"/>
    <property type="match status" value="1"/>
</dbReference>
<evidence type="ECO:0000256" key="6">
    <source>
        <dbReference type="ARBA" id="ARBA00023125"/>
    </source>
</evidence>
<dbReference type="EMBL" id="CP011412">
    <property type="protein sequence ID" value="AKH19639.1"/>
    <property type="molecule type" value="Genomic_DNA"/>
</dbReference>
<proteinExistence type="inferred from homology"/>
<evidence type="ECO:0000256" key="3">
    <source>
        <dbReference type="ARBA" id="ARBA00022763"/>
    </source>
</evidence>
<dbReference type="PANTHER" id="PTHR13604:SF0">
    <property type="entry name" value="ABASIC SITE PROCESSING PROTEIN HMCES"/>
    <property type="match status" value="1"/>
</dbReference>
<keyword evidence="3" id="KW-0227">DNA damage</keyword>
<keyword evidence="10" id="KW-1185">Reference proteome</keyword>
<reference evidence="9 10" key="1">
    <citation type="journal article" date="2015" name="Genome Announc.">
        <title>Complete Genome Sequence of Sedimenticola thiotaurini Strain SIP-G1, a Polyphosphate- and Polyhydroxyalkanoate-Accumulating Sulfur-Oxidizing Gammaproteobacterium Isolated from Salt Marsh Sediments.</title>
        <authorList>
            <person name="Flood B.E."/>
            <person name="Jones D.S."/>
            <person name="Bailey J.V."/>
        </authorList>
    </citation>
    <scope>NUCLEOTIDE SEQUENCE [LARGE SCALE GENOMIC DNA]</scope>
    <source>
        <strain evidence="9 10">SIP-G1</strain>
    </source>
</reference>
<evidence type="ECO:0000313" key="10">
    <source>
        <dbReference type="Proteomes" id="UP000034410"/>
    </source>
</evidence>
<dbReference type="Gene3D" id="3.90.1680.10">
    <property type="entry name" value="SOS response associated peptidase-like"/>
    <property type="match status" value="1"/>
</dbReference>
<evidence type="ECO:0000256" key="1">
    <source>
        <dbReference type="ARBA" id="ARBA00008136"/>
    </source>
</evidence>
<keyword evidence="4 8" id="KW-0378">Hydrolase</keyword>
<dbReference type="RefSeq" id="WP_046858575.1">
    <property type="nucleotide sequence ID" value="NZ_CP011412.1"/>
</dbReference>
<dbReference type="OrthoDB" id="6192129at2"/>
<name>A0A0F7JW86_9GAMM</name>
<evidence type="ECO:0000256" key="5">
    <source>
        <dbReference type="ARBA" id="ARBA00023124"/>
    </source>
</evidence>
<keyword evidence="5" id="KW-0190">Covalent protein-DNA linkage</keyword>
<dbReference type="AlphaFoldDB" id="A0A0F7JW86"/>
<accession>A0A0F7JW86</accession>
<dbReference type="EC" id="3.4.-.-" evidence="8"/>